<dbReference type="Gene3D" id="3.40.50.2000">
    <property type="entry name" value="Glycogen Phosphorylase B"/>
    <property type="match status" value="1"/>
</dbReference>
<dbReference type="InterPro" id="IPR029044">
    <property type="entry name" value="Nucleotide-diphossugar_trans"/>
</dbReference>
<dbReference type="PANTHER" id="PTHR43179:SF12">
    <property type="entry name" value="GALACTOFURANOSYLTRANSFERASE GLFT2"/>
    <property type="match status" value="1"/>
</dbReference>
<dbReference type="Pfam" id="PF00535">
    <property type="entry name" value="Glycos_transf_2"/>
    <property type="match status" value="1"/>
</dbReference>
<dbReference type="AlphaFoldDB" id="A0A857FTX3"/>
<evidence type="ECO:0000313" key="5">
    <source>
        <dbReference type="EMBL" id="QHC37039.1"/>
    </source>
</evidence>
<dbReference type="OrthoDB" id="9771846at2"/>
<feature type="domain" description="Glycosyltransferase 2-like" evidence="4">
    <location>
        <begin position="309"/>
        <end position="485"/>
    </location>
</feature>
<keyword evidence="3 5" id="KW-0808">Transferase</keyword>
<dbReference type="EMBL" id="CP041348">
    <property type="protein sequence ID" value="QHC37039.1"/>
    <property type="molecule type" value="Genomic_DNA"/>
</dbReference>
<dbReference type="PANTHER" id="PTHR43179">
    <property type="entry name" value="RHAMNOSYLTRANSFERASE WBBL"/>
    <property type="match status" value="1"/>
</dbReference>
<protein>
    <submittedName>
        <fullName evidence="5">Glycosyltransferase</fullName>
    </submittedName>
</protein>
<proteinExistence type="inferred from homology"/>
<sequence>MRQAWRQAAAGQHAQAVAWMARAARMASGDRTVRFAQAAVLLGAGQAMQAAQAVEQLMAGQEFRTGLKLLVLALCGAGAWSRAAAALDRFFGRYGFEPDLHRAAVLICQHTGQPGWCALDPDGVLHWGALPVRALPEIRLDGQPCPAQPGGSTPLPPHWRHGREIVVRHAGTVLLGGRPDRATLCATLGAMWPDDHGLAGWALMPACPDRRPVLHLIDARGRRALTLRRGKVGRQDSAAGPGLPVWTFHVPWPAMASAGSVRVVRPDGQDLIGSPLPIGLPAARPVFPAMRGRGTAPVRVPPCAPRCRVVIPVYADRAATLACLDSVLASLVAPAHATTEVMVVDDATPDPDLARALDALAGQGRIVLRRHARNQGYPAAVCTALADAAGCDVVLLNSDTLVAPGWLEEMRHVAYARADTGTVSPLSNDATILTWPDPARPAPLVGGLAAVRRLMAAARRANGGQDVEIPTAHGFCMFIRHDCLRQTGPFRPELFGRGYGEENDFCMRARLGGWRHQAAVGAFVGHVGGVSFASARADLLRRNIWILNRLFPGYDALVAAHIAADPLRAARHRLSVLVWCRGTVAAGLAGAVLLVSHGEGGGVARVVRARARLWLAAGRLPVVLDPTPEGFVLRDGRPDADWPDLHFAWPAQEAALVALLRALGVGQIEIHHQLGHDARARALCQVLALPYEYYVHDYAGLCPRVTLVGPAGRYCGEPDAAGCAACVGVLGSVVGERDVTRLRHDTARELAGARRVIVPSAEVALRLGRYFPHVTPHMQALEDDGPALSLPQFAARDATPAATGLPPRNERCRVVIVGGIGLEKGYAIVLAAATDARARDLPLEFVVVGHTADDAALLETGRVFITGHYDEADGLALVRGCAGDVGLMPALWPETWCFTLTLLWRAGLRAVAFDIGTIAQRIRATGRGACVPLGLPVHQLNTFLLSYAQAGHDVARPACS</sequence>
<evidence type="ECO:0000256" key="2">
    <source>
        <dbReference type="ARBA" id="ARBA00022676"/>
    </source>
</evidence>
<dbReference type="Proteomes" id="UP000464674">
    <property type="component" value="Chromosome"/>
</dbReference>
<dbReference type="InterPro" id="IPR001173">
    <property type="entry name" value="Glyco_trans_2-like"/>
</dbReference>
<accession>A0A857FTX3</accession>
<comment type="similarity">
    <text evidence="1">Belongs to the glycosyltransferase 2 family.</text>
</comment>
<dbReference type="SUPFAM" id="SSF53448">
    <property type="entry name" value="Nucleotide-diphospho-sugar transferases"/>
    <property type="match status" value="1"/>
</dbReference>
<name>A0A857FTX3_KOMXY</name>
<evidence type="ECO:0000256" key="1">
    <source>
        <dbReference type="ARBA" id="ARBA00006739"/>
    </source>
</evidence>
<evidence type="ECO:0000256" key="3">
    <source>
        <dbReference type="ARBA" id="ARBA00022679"/>
    </source>
</evidence>
<organism evidence="5 6">
    <name type="scientific">Komagataeibacter xylinus</name>
    <name type="common">Gluconacetobacter xylinus</name>
    <dbReference type="NCBI Taxonomy" id="28448"/>
    <lineage>
        <taxon>Bacteria</taxon>
        <taxon>Pseudomonadati</taxon>
        <taxon>Pseudomonadota</taxon>
        <taxon>Alphaproteobacteria</taxon>
        <taxon>Acetobacterales</taxon>
        <taxon>Acetobacteraceae</taxon>
        <taxon>Komagataeibacter</taxon>
    </lineage>
</organism>
<evidence type="ECO:0000313" key="6">
    <source>
        <dbReference type="Proteomes" id="UP000464674"/>
    </source>
</evidence>
<reference evidence="5 6" key="1">
    <citation type="journal article" date="2020" name="Carbohydr. Polym.">
        <title>Characterization and optimization of production of bacterial cellulose from strain CGMCC 17276 based on whole-genome analysis.</title>
        <authorList>
            <person name="Lu T."/>
            <person name="Gao H."/>
            <person name="Liao B."/>
            <person name="Wu J."/>
            <person name="Zhang W."/>
            <person name="Huang J."/>
            <person name="Liu M."/>
            <person name="Huang J."/>
            <person name="Chang Z."/>
            <person name="Jin M."/>
            <person name="Yi Z."/>
            <person name="Jiang D."/>
        </authorList>
    </citation>
    <scope>NUCLEOTIDE SEQUENCE [LARGE SCALE GENOMIC DNA]</scope>
    <source>
        <strain evidence="5 6">CGMCC 17276</strain>
    </source>
</reference>
<keyword evidence="2" id="KW-0328">Glycosyltransferase</keyword>
<evidence type="ECO:0000259" key="4">
    <source>
        <dbReference type="Pfam" id="PF00535"/>
    </source>
</evidence>
<dbReference type="Gene3D" id="3.90.550.10">
    <property type="entry name" value="Spore Coat Polysaccharide Biosynthesis Protein SpsA, Chain A"/>
    <property type="match status" value="1"/>
</dbReference>
<dbReference type="GO" id="GO:0016757">
    <property type="term" value="F:glycosyltransferase activity"/>
    <property type="evidence" value="ECO:0007669"/>
    <property type="project" value="UniProtKB-KW"/>
</dbReference>
<dbReference type="SUPFAM" id="SSF53756">
    <property type="entry name" value="UDP-Glycosyltransferase/glycogen phosphorylase"/>
    <property type="match status" value="1"/>
</dbReference>
<gene>
    <name evidence="5" type="ORF">FMA36_04550</name>
</gene>